<dbReference type="InterPro" id="IPR053863">
    <property type="entry name" value="Glyoxy/Ble-like_N"/>
</dbReference>
<organism evidence="2 3">
    <name type="scientific">Thelonectria olida</name>
    <dbReference type="NCBI Taxonomy" id="1576542"/>
    <lineage>
        <taxon>Eukaryota</taxon>
        <taxon>Fungi</taxon>
        <taxon>Dikarya</taxon>
        <taxon>Ascomycota</taxon>
        <taxon>Pezizomycotina</taxon>
        <taxon>Sordariomycetes</taxon>
        <taxon>Hypocreomycetidae</taxon>
        <taxon>Hypocreales</taxon>
        <taxon>Nectriaceae</taxon>
        <taxon>Thelonectria</taxon>
    </lineage>
</organism>
<protein>
    <recommendedName>
        <fullName evidence="1">Glyoxalase/Bleomycin resistance-like N-terminal domain-containing protein</fullName>
    </recommendedName>
</protein>
<proteinExistence type="predicted"/>
<dbReference type="Gene3D" id="3.10.180.10">
    <property type="entry name" value="2,3-Dihydroxybiphenyl 1,2-Dioxygenase, domain 1"/>
    <property type="match status" value="1"/>
</dbReference>
<dbReference type="Proteomes" id="UP000777438">
    <property type="component" value="Unassembled WGS sequence"/>
</dbReference>
<sequence length="145" mass="15800">MSATDDCAFKESLGQITWLEVPVLEVDRAKKFYADLFGWEFAPEPKKAVGDCVKALYFFSKGKTLNGAFMHVEEKYQVVNNVPGNPGALPILPTLCVLDCAETLDKAASLGGKTAIPKTEIGGNMGYFARLIDSEGNMMGVWSQK</sequence>
<dbReference type="EMBL" id="JAGPYM010000001">
    <property type="protein sequence ID" value="KAH6899643.1"/>
    <property type="molecule type" value="Genomic_DNA"/>
</dbReference>
<dbReference type="PANTHER" id="PTHR33993:SF2">
    <property type="entry name" value="VOC DOMAIN-CONTAINING PROTEIN"/>
    <property type="match status" value="1"/>
</dbReference>
<comment type="caution">
    <text evidence="2">The sequence shown here is derived from an EMBL/GenBank/DDBJ whole genome shotgun (WGS) entry which is preliminary data.</text>
</comment>
<keyword evidence="3" id="KW-1185">Reference proteome</keyword>
<dbReference type="InterPro" id="IPR052164">
    <property type="entry name" value="Anthracycline_SecMetBiosynth"/>
</dbReference>
<evidence type="ECO:0000313" key="2">
    <source>
        <dbReference type="EMBL" id="KAH6899643.1"/>
    </source>
</evidence>
<dbReference type="OrthoDB" id="447346at2759"/>
<gene>
    <name evidence="2" type="ORF">B0T10DRAFT_1352</name>
</gene>
<dbReference type="Pfam" id="PF22677">
    <property type="entry name" value="Ble-like_N"/>
    <property type="match status" value="1"/>
</dbReference>
<evidence type="ECO:0000313" key="3">
    <source>
        <dbReference type="Proteomes" id="UP000777438"/>
    </source>
</evidence>
<reference evidence="2 3" key="1">
    <citation type="journal article" date="2021" name="Nat. Commun.">
        <title>Genetic determinants of endophytism in the Arabidopsis root mycobiome.</title>
        <authorList>
            <person name="Mesny F."/>
            <person name="Miyauchi S."/>
            <person name="Thiergart T."/>
            <person name="Pickel B."/>
            <person name="Atanasova L."/>
            <person name="Karlsson M."/>
            <person name="Huettel B."/>
            <person name="Barry K.W."/>
            <person name="Haridas S."/>
            <person name="Chen C."/>
            <person name="Bauer D."/>
            <person name="Andreopoulos W."/>
            <person name="Pangilinan J."/>
            <person name="LaButti K."/>
            <person name="Riley R."/>
            <person name="Lipzen A."/>
            <person name="Clum A."/>
            <person name="Drula E."/>
            <person name="Henrissat B."/>
            <person name="Kohler A."/>
            <person name="Grigoriev I.V."/>
            <person name="Martin F.M."/>
            <person name="Hacquard S."/>
        </authorList>
    </citation>
    <scope>NUCLEOTIDE SEQUENCE [LARGE SCALE GENOMIC DNA]</scope>
    <source>
        <strain evidence="2 3">MPI-CAGE-CH-0241</strain>
    </source>
</reference>
<dbReference type="PANTHER" id="PTHR33993">
    <property type="entry name" value="GLYOXALASE-RELATED"/>
    <property type="match status" value="1"/>
</dbReference>
<accession>A0A9P9AWY3</accession>
<dbReference type="InterPro" id="IPR029068">
    <property type="entry name" value="Glyas_Bleomycin-R_OHBP_Dase"/>
</dbReference>
<dbReference type="AlphaFoldDB" id="A0A9P9AWY3"/>
<feature type="domain" description="Glyoxalase/Bleomycin resistance-like N-terminal" evidence="1">
    <location>
        <begin position="15"/>
        <end position="45"/>
    </location>
</feature>
<dbReference type="CDD" id="cd07247">
    <property type="entry name" value="SgaA_N_like"/>
    <property type="match status" value="1"/>
</dbReference>
<dbReference type="SUPFAM" id="SSF54593">
    <property type="entry name" value="Glyoxalase/Bleomycin resistance protein/Dihydroxybiphenyl dioxygenase"/>
    <property type="match status" value="1"/>
</dbReference>
<evidence type="ECO:0000259" key="1">
    <source>
        <dbReference type="Pfam" id="PF22677"/>
    </source>
</evidence>
<name>A0A9P9AWY3_9HYPO</name>